<dbReference type="EC" id="2.3.1.269" evidence="9"/>
<comment type="catalytic activity">
    <reaction evidence="9">
        <text>N-terminal S-1,2-diacyl-sn-glyceryl-L-cysteinyl-[lipoprotein] + a glycerophospholipid = N-acyl-S-1,2-diacyl-sn-glyceryl-L-cysteinyl-[lipoprotein] + a 2-acyl-sn-glycero-3-phospholipid + H(+)</text>
        <dbReference type="Rhea" id="RHEA:48228"/>
        <dbReference type="Rhea" id="RHEA-COMP:14681"/>
        <dbReference type="Rhea" id="RHEA-COMP:14684"/>
        <dbReference type="ChEBI" id="CHEBI:15378"/>
        <dbReference type="ChEBI" id="CHEBI:136912"/>
        <dbReference type="ChEBI" id="CHEBI:140656"/>
        <dbReference type="ChEBI" id="CHEBI:140657"/>
        <dbReference type="ChEBI" id="CHEBI:140660"/>
        <dbReference type="EC" id="2.3.1.269"/>
    </reaction>
</comment>
<dbReference type="GO" id="GO:0042158">
    <property type="term" value="P:lipoprotein biosynthetic process"/>
    <property type="evidence" value="ECO:0007669"/>
    <property type="project" value="UniProtKB-UniRule"/>
</dbReference>
<gene>
    <name evidence="9 11" type="primary">lnt</name>
    <name evidence="11" type="ORF">DEH80_01180</name>
</gene>
<dbReference type="InterPro" id="IPR036526">
    <property type="entry name" value="C-N_Hydrolase_sf"/>
</dbReference>
<dbReference type="Gene3D" id="3.60.110.10">
    <property type="entry name" value="Carbon-nitrogen hydrolase"/>
    <property type="match status" value="1"/>
</dbReference>
<dbReference type="PANTHER" id="PTHR38686">
    <property type="entry name" value="APOLIPOPROTEIN N-ACYLTRANSFERASE"/>
    <property type="match status" value="1"/>
</dbReference>
<comment type="caution">
    <text evidence="11">The sequence shown here is derived from an EMBL/GenBank/DDBJ whole genome shotgun (WGS) entry which is preliminary data.</text>
</comment>
<feature type="transmembrane region" description="Helical" evidence="9">
    <location>
        <begin position="24"/>
        <end position="40"/>
    </location>
</feature>
<keyword evidence="5 9" id="KW-0812">Transmembrane</keyword>
<dbReference type="Pfam" id="PF00795">
    <property type="entry name" value="CN_hydrolase"/>
    <property type="match status" value="1"/>
</dbReference>
<evidence type="ECO:0000313" key="12">
    <source>
        <dbReference type="Proteomes" id="UP000251800"/>
    </source>
</evidence>
<evidence type="ECO:0000313" key="11">
    <source>
        <dbReference type="EMBL" id="PWN57779.1"/>
    </source>
</evidence>
<dbReference type="PANTHER" id="PTHR38686:SF1">
    <property type="entry name" value="APOLIPOPROTEIN N-ACYLTRANSFERASE"/>
    <property type="match status" value="1"/>
</dbReference>
<accession>A0A363UQK2</accession>
<protein>
    <recommendedName>
        <fullName evidence="9">Apolipoprotein N-acyltransferase</fullName>
        <shortName evidence="9">ALP N-acyltransferase</shortName>
        <ecNumber evidence="9">2.3.1.269</ecNumber>
    </recommendedName>
</protein>
<dbReference type="GO" id="GO:0016410">
    <property type="term" value="F:N-acyltransferase activity"/>
    <property type="evidence" value="ECO:0007669"/>
    <property type="project" value="UniProtKB-UniRule"/>
</dbReference>
<evidence type="ECO:0000256" key="5">
    <source>
        <dbReference type="ARBA" id="ARBA00022692"/>
    </source>
</evidence>
<feature type="transmembrane region" description="Helical" evidence="9">
    <location>
        <begin position="113"/>
        <end position="132"/>
    </location>
</feature>
<dbReference type="UniPathway" id="UPA00666"/>
<comment type="subcellular location">
    <subcellularLocation>
        <location evidence="1 9">Cell membrane</location>
        <topology evidence="1 9">Multi-pass membrane protein</topology>
    </subcellularLocation>
</comment>
<dbReference type="InterPro" id="IPR004563">
    <property type="entry name" value="Apolipo_AcylTrfase"/>
</dbReference>
<feature type="transmembrane region" description="Helical" evidence="9">
    <location>
        <begin position="47"/>
        <end position="67"/>
    </location>
</feature>
<dbReference type="AlphaFoldDB" id="A0A363UQK2"/>
<evidence type="ECO:0000259" key="10">
    <source>
        <dbReference type="PROSITE" id="PS50263"/>
    </source>
</evidence>
<dbReference type="InterPro" id="IPR045378">
    <property type="entry name" value="LNT_N"/>
</dbReference>
<feature type="transmembrane region" description="Helical" evidence="9">
    <location>
        <begin position="152"/>
        <end position="177"/>
    </location>
</feature>
<dbReference type="PROSITE" id="PS50263">
    <property type="entry name" value="CN_HYDROLASE"/>
    <property type="match status" value="1"/>
</dbReference>
<keyword evidence="3 9" id="KW-1003">Cell membrane</keyword>
<dbReference type="CDD" id="cd07571">
    <property type="entry name" value="ALP_N-acyl_transferase"/>
    <property type="match status" value="1"/>
</dbReference>
<reference evidence="11 12" key="1">
    <citation type="submission" date="2018-05" db="EMBL/GenBank/DDBJ databases">
        <title>Abyssibacter profundi OUC007T gen. nov., sp. nov, a marine bacterium isolated from seawater of the Mariana Trench.</title>
        <authorList>
            <person name="Zhou S."/>
        </authorList>
    </citation>
    <scope>NUCLEOTIDE SEQUENCE [LARGE SCALE GENOMIC DNA]</scope>
    <source>
        <strain evidence="11 12">OUC007</strain>
    </source>
</reference>
<organism evidence="11 12">
    <name type="scientific">Abyssibacter profundi</name>
    <dbReference type="NCBI Taxonomy" id="2182787"/>
    <lineage>
        <taxon>Bacteria</taxon>
        <taxon>Pseudomonadati</taxon>
        <taxon>Pseudomonadota</taxon>
        <taxon>Gammaproteobacteria</taxon>
        <taxon>Chromatiales</taxon>
        <taxon>Oceanococcaceae</taxon>
        <taxon>Abyssibacter</taxon>
    </lineage>
</organism>
<evidence type="ECO:0000256" key="8">
    <source>
        <dbReference type="ARBA" id="ARBA00023315"/>
    </source>
</evidence>
<keyword evidence="4 9" id="KW-0808">Transferase</keyword>
<evidence type="ECO:0000256" key="9">
    <source>
        <dbReference type="HAMAP-Rule" id="MF_01148"/>
    </source>
</evidence>
<evidence type="ECO:0000256" key="4">
    <source>
        <dbReference type="ARBA" id="ARBA00022679"/>
    </source>
</evidence>
<keyword evidence="7 9" id="KW-0472">Membrane</keyword>
<evidence type="ECO:0000256" key="3">
    <source>
        <dbReference type="ARBA" id="ARBA00022475"/>
    </source>
</evidence>
<dbReference type="HAMAP" id="MF_01148">
    <property type="entry name" value="Lnt"/>
    <property type="match status" value="1"/>
</dbReference>
<dbReference type="Pfam" id="PF20154">
    <property type="entry name" value="LNT_N"/>
    <property type="match status" value="1"/>
</dbReference>
<dbReference type="SUPFAM" id="SSF56317">
    <property type="entry name" value="Carbon-nitrogen hydrolase"/>
    <property type="match status" value="1"/>
</dbReference>
<keyword evidence="6 9" id="KW-1133">Transmembrane helix</keyword>
<feature type="transmembrane region" description="Helical" evidence="9">
    <location>
        <begin position="184"/>
        <end position="200"/>
    </location>
</feature>
<evidence type="ECO:0000256" key="6">
    <source>
        <dbReference type="ARBA" id="ARBA00022989"/>
    </source>
</evidence>
<dbReference type="Proteomes" id="UP000251800">
    <property type="component" value="Unassembled WGS sequence"/>
</dbReference>
<comment type="pathway">
    <text evidence="9">Protein modification; lipoprotein biosynthesis (N-acyl transfer).</text>
</comment>
<name>A0A363UQK2_9GAMM</name>
<dbReference type="OrthoDB" id="9804277at2"/>
<feature type="transmembrane region" description="Helical" evidence="9">
    <location>
        <begin position="79"/>
        <end position="101"/>
    </location>
</feature>
<evidence type="ECO:0000256" key="1">
    <source>
        <dbReference type="ARBA" id="ARBA00004651"/>
    </source>
</evidence>
<comment type="function">
    <text evidence="9">Catalyzes the phospholipid dependent N-acylation of the N-terminal cysteine of apolipoprotein, the last step in lipoprotein maturation.</text>
</comment>
<proteinExistence type="inferred from homology"/>
<evidence type="ECO:0000256" key="7">
    <source>
        <dbReference type="ARBA" id="ARBA00023136"/>
    </source>
</evidence>
<dbReference type="InterPro" id="IPR003010">
    <property type="entry name" value="C-N_Hydrolase"/>
</dbReference>
<dbReference type="GO" id="GO:0005886">
    <property type="term" value="C:plasma membrane"/>
    <property type="evidence" value="ECO:0007669"/>
    <property type="project" value="UniProtKB-SubCell"/>
</dbReference>
<sequence>MIWRLLAALALGGGATLGFAPFGWWPLTVLAVVAWLLLLRDRSTARVALLAFAFGLGHFVSGIYWVFYSTVYYGNAAPWMGAMLVVLLAGVLALFPTVLLALARWLVPTASRLWPVAVALGWLASELIRGTVLEGFPWLSTGYAFIDTPLRGLAAVAGVHGISAVLWLGCASLVALLQPPHWRGHAVIGLAALVIAVAWPRPSSWTQDDGPPLDVALIQGNVAQADKWRPGQAPIIARRYEQQTDAVLGADLIVWPEVAVPYTYPQIRDGYLARIGERAAAAGSAVVVGTLIPNDDRTQMLNSVVGIGATQGTYLKRHLVPFGEVFPLPDFMRPLLDVVDLKFANLDTGPAGQAHFPVGHTQASISICFEDVFGDEIAREGRGSGLLINVTNDAWFHRSTAAPQHLQIARMRAAETGRPLLKVAQTGLTAMIGPDGEVQRQLPWFELATLRGSVQPVAGHTPYMRWDDRPLWWGCLLGALLLLGWRRYGQRAGS</sequence>
<feature type="domain" description="CN hydrolase" evidence="10">
    <location>
        <begin position="218"/>
        <end position="456"/>
    </location>
</feature>
<keyword evidence="11" id="KW-0449">Lipoprotein</keyword>
<dbReference type="NCBIfam" id="TIGR00546">
    <property type="entry name" value="lnt"/>
    <property type="match status" value="1"/>
</dbReference>
<keyword evidence="12" id="KW-1185">Reference proteome</keyword>
<comment type="similarity">
    <text evidence="2 9">Belongs to the CN hydrolase family. Apolipoprotein N-acyltransferase subfamily.</text>
</comment>
<dbReference type="RefSeq" id="WP_109718635.1">
    <property type="nucleotide sequence ID" value="NZ_QEQK01000001.1"/>
</dbReference>
<dbReference type="EMBL" id="QEQK01000001">
    <property type="protein sequence ID" value="PWN57779.1"/>
    <property type="molecule type" value="Genomic_DNA"/>
</dbReference>
<evidence type="ECO:0000256" key="2">
    <source>
        <dbReference type="ARBA" id="ARBA00010065"/>
    </source>
</evidence>
<keyword evidence="8 9" id="KW-0012">Acyltransferase</keyword>